<accession>A0A7S4RGH7</accession>
<sequence>MIGIILTELSRRLACWFDLYLYNPKLASESFQTYDMAAALAKFGWSASGPLTSVQQPRTQGTQWRQWLKRWGPLAVLVIFAEQFPVQCGKFVLEDPCAFKNYMMIRHWSGASQERMALHDSDDSACLAASLLRHAWQAHLG</sequence>
<protein>
    <submittedName>
        <fullName evidence="1">Uncharacterized protein</fullName>
    </submittedName>
</protein>
<proteinExistence type="predicted"/>
<name>A0A7S4RGH7_9DINO</name>
<organism evidence="1">
    <name type="scientific">Alexandrium monilatum</name>
    <dbReference type="NCBI Taxonomy" id="311494"/>
    <lineage>
        <taxon>Eukaryota</taxon>
        <taxon>Sar</taxon>
        <taxon>Alveolata</taxon>
        <taxon>Dinophyceae</taxon>
        <taxon>Gonyaulacales</taxon>
        <taxon>Pyrocystaceae</taxon>
        <taxon>Alexandrium</taxon>
    </lineage>
</organism>
<dbReference type="EMBL" id="HBNR01049265">
    <property type="protein sequence ID" value="CAE4612242.1"/>
    <property type="molecule type" value="Transcribed_RNA"/>
</dbReference>
<evidence type="ECO:0000313" key="1">
    <source>
        <dbReference type="EMBL" id="CAE4612242.1"/>
    </source>
</evidence>
<gene>
    <name evidence="1" type="ORF">AMON00008_LOCUS34414</name>
</gene>
<dbReference type="AlphaFoldDB" id="A0A7S4RGH7"/>
<reference evidence="1" key="1">
    <citation type="submission" date="2021-01" db="EMBL/GenBank/DDBJ databases">
        <authorList>
            <person name="Corre E."/>
            <person name="Pelletier E."/>
            <person name="Niang G."/>
            <person name="Scheremetjew M."/>
            <person name="Finn R."/>
            <person name="Kale V."/>
            <person name="Holt S."/>
            <person name="Cochrane G."/>
            <person name="Meng A."/>
            <person name="Brown T."/>
            <person name="Cohen L."/>
        </authorList>
    </citation>
    <scope>NUCLEOTIDE SEQUENCE</scope>
    <source>
        <strain evidence="1">CCMP3105</strain>
    </source>
</reference>